<dbReference type="Proteomes" id="UP001177670">
    <property type="component" value="Unassembled WGS sequence"/>
</dbReference>
<organism evidence="1 2">
    <name type="scientific">Melipona bicolor</name>
    <dbReference type="NCBI Taxonomy" id="60889"/>
    <lineage>
        <taxon>Eukaryota</taxon>
        <taxon>Metazoa</taxon>
        <taxon>Ecdysozoa</taxon>
        <taxon>Arthropoda</taxon>
        <taxon>Hexapoda</taxon>
        <taxon>Insecta</taxon>
        <taxon>Pterygota</taxon>
        <taxon>Neoptera</taxon>
        <taxon>Endopterygota</taxon>
        <taxon>Hymenoptera</taxon>
        <taxon>Apocrita</taxon>
        <taxon>Aculeata</taxon>
        <taxon>Apoidea</taxon>
        <taxon>Anthophila</taxon>
        <taxon>Apidae</taxon>
        <taxon>Melipona</taxon>
    </lineage>
</organism>
<evidence type="ECO:0000313" key="2">
    <source>
        <dbReference type="Proteomes" id="UP001177670"/>
    </source>
</evidence>
<sequence length="177" mass="20254">MPAKETGCLARSSRAICFAVARSQVIKFPLSTGEDTSFLFAWGAFIARFHIEKRGYGRKDLARSLFELLRRYLLGDLDAGQTYQTEPIKRTKHMRDAFDEKSTGFFRKFQQNSWPRRTIIVRRGCCEVNAGYLASVPIMAAISLGPGHAGRRITVIQPNNRVWLRNEKDRDTVEQRV</sequence>
<accession>A0AA40KQS7</accession>
<dbReference type="AlphaFoldDB" id="A0AA40KQS7"/>
<proteinExistence type="predicted"/>
<dbReference type="EMBL" id="JAHYIQ010000009">
    <property type="protein sequence ID" value="KAK1129115.1"/>
    <property type="molecule type" value="Genomic_DNA"/>
</dbReference>
<protein>
    <submittedName>
        <fullName evidence="1">Uncharacterized protein</fullName>
    </submittedName>
</protein>
<name>A0AA40KQS7_9HYME</name>
<keyword evidence="2" id="KW-1185">Reference proteome</keyword>
<comment type="caution">
    <text evidence="1">The sequence shown here is derived from an EMBL/GenBank/DDBJ whole genome shotgun (WGS) entry which is preliminary data.</text>
</comment>
<evidence type="ECO:0000313" key="1">
    <source>
        <dbReference type="EMBL" id="KAK1129115.1"/>
    </source>
</evidence>
<reference evidence="1" key="1">
    <citation type="submission" date="2021-10" db="EMBL/GenBank/DDBJ databases">
        <title>Melipona bicolor Genome sequencing and assembly.</title>
        <authorList>
            <person name="Araujo N.S."/>
            <person name="Arias M.C."/>
        </authorList>
    </citation>
    <scope>NUCLEOTIDE SEQUENCE</scope>
    <source>
        <strain evidence="1">USP_2M_L1-L4_2017</strain>
        <tissue evidence="1">Whole body</tissue>
    </source>
</reference>
<gene>
    <name evidence="1" type="ORF">K0M31_020245</name>
</gene>